<dbReference type="RefSeq" id="XP_028868721.1">
    <property type="nucleotide sequence ID" value="XM_029012888.1"/>
</dbReference>
<evidence type="ECO:0000313" key="2">
    <source>
        <dbReference type="Proteomes" id="UP000236319"/>
    </source>
</evidence>
<organism evidence="1 2">
    <name type="scientific">Babesia ovata</name>
    <dbReference type="NCBI Taxonomy" id="189622"/>
    <lineage>
        <taxon>Eukaryota</taxon>
        <taxon>Sar</taxon>
        <taxon>Alveolata</taxon>
        <taxon>Apicomplexa</taxon>
        <taxon>Aconoidasida</taxon>
        <taxon>Piroplasmida</taxon>
        <taxon>Babesiidae</taxon>
        <taxon>Babesia</taxon>
    </lineage>
</organism>
<reference evidence="1 2" key="1">
    <citation type="journal article" date="2017" name="BMC Genomics">
        <title>Whole-genome assembly of Babesia ovata and comparative genomics between closely related pathogens.</title>
        <authorList>
            <person name="Yamagishi J."/>
            <person name="Asada M."/>
            <person name="Hakimi H."/>
            <person name="Tanaka T.Q."/>
            <person name="Sugimoto C."/>
            <person name="Kawazu S."/>
        </authorList>
    </citation>
    <scope>NUCLEOTIDE SEQUENCE [LARGE SCALE GENOMIC DNA]</scope>
    <source>
        <strain evidence="1 2">Miyake</strain>
    </source>
</reference>
<evidence type="ECO:0000313" key="1">
    <source>
        <dbReference type="EMBL" id="GBE62478.1"/>
    </source>
</evidence>
<protein>
    <submittedName>
        <fullName evidence="1">Uncharacterized protein</fullName>
    </submittedName>
</protein>
<dbReference type="VEuPathDB" id="PiroplasmaDB:BOVATA_039710"/>
<name>A0A2H6KHL0_9APIC</name>
<comment type="caution">
    <text evidence="1">The sequence shown here is derived from an EMBL/GenBank/DDBJ whole genome shotgun (WGS) entry which is preliminary data.</text>
</comment>
<gene>
    <name evidence="1" type="ORF">BOVATA_039710</name>
</gene>
<dbReference type="AlphaFoldDB" id="A0A2H6KHL0"/>
<accession>A0A2H6KHL0</accession>
<dbReference type="GeneID" id="39876248"/>
<dbReference type="EMBL" id="BDSA01000005">
    <property type="protein sequence ID" value="GBE62478.1"/>
    <property type="molecule type" value="Genomic_DNA"/>
</dbReference>
<proteinExistence type="predicted"/>
<sequence length="181" mass="19354">MSAHPSPGFTILLNSEPTAGSSASTFLLGLLLCFFDGLLTAVSASSLSWLPTMLEPTDSVGSSDKLISADVDFNEPWLQLSPPPTEASSVASETVPRRLFGDSVVTSQPRMFSPPLSEVPTSRGGTLCSAAIGDVGVLRAGFGRTAKNFLRTWSQLEMHTYVIFIGPDIAVERVRLKHLDE</sequence>
<dbReference type="Proteomes" id="UP000236319">
    <property type="component" value="Unassembled WGS sequence"/>
</dbReference>
<keyword evidence="2" id="KW-1185">Reference proteome</keyword>